<name>A0AAV4Y1N1_CAEEX</name>
<gene>
    <name evidence="1" type="ORF">CEXT_509531</name>
</gene>
<proteinExistence type="predicted"/>
<accession>A0AAV4Y1N1</accession>
<reference evidence="1 2" key="1">
    <citation type="submission" date="2021-06" db="EMBL/GenBank/DDBJ databases">
        <title>Caerostris extrusa draft genome.</title>
        <authorList>
            <person name="Kono N."/>
            <person name="Arakawa K."/>
        </authorList>
    </citation>
    <scope>NUCLEOTIDE SEQUENCE [LARGE SCALE GENOMIC DNA]</scope>
</reference>
<evidence type="ECO:0000313" key="1">
    <source>
        <dbReference type="EMBL" id="GIZ01038.1"/>
    </source>
</evidence>
<sequence>MEEICQRDKIMKAKIDLVKGMEILEQGAVTLYQMSLSSGTGLEEAMTDASYKQENEEAMTYPLTQNDLLKIREDFVRHRDSIFFGQKTVKDRIFNGN</sequence>
<comment type="caution">
    <text evidence="1">The sequence shown here is derived from an EMBL/GenBank/DDBJ whole genome shotgun (WGS) entry which is preliminary data.</text>
</comment>
<keyword evidence="2" id="KW-1185">Reference proteome</keyword>
<dbReference type="EMBL" id="BPLR01001244">
    <property type="protein sequence ID" value="GIZ01038.1"/>
    <property type="molecule type" value="Genomic_DNA"/>
</dbReference>
<dbReference type="Proteomes" id="UP001054945">
    <property type="component" value="Unassembled WGS sequence"/>
</dbReference>
<evidence type="ECO:0000313" key="2">
    <source>
        <dbReference type="Proteomes" id="UP001054945"/>
    </source>
</evidence>
<protein>
    <submittedName>
        <fullName evidence="1">Uncharacterized protein</fullName>
    </submittedName>
</protein>
<organism evidence="1 2">
    <name type="scientific">Caerostris extrusa</name>
    <name type="common">Bark spider</name>
    <name type="synonym">Caerostris bankana</name>
    <dbReference type="NCBI Taxonomy" id="172846"/>
    <lineage>
        <taxon>Eukaryota</taxon>
        <taxon>Metazoa</taxon>
        <taxon>Ecdysozoa</taxon>
        <taxon>Arthropoda</taxon>
        <taxon>Chelicerata</taxon>
        <taxon>Arachnida</taxon>
        <taxon>Araneae</taxon>
        <taxon>Araneomorphae</taxon>
        <taxon>Entelegynae</taxon>
        <taxon>Araneoidea</taxon>
        <taxon>Araneidae</taxon>
        <taxon>Caerostris</taxon>
    </lineage>
</organism>
<dbReference type="AlphaFoldDB" id="A0AAV4Y1N1"/>